<dbReference type="PANTHER" id="PTHR30570">
    <property type="entry name" value="PERIPLASMIC PHOSPHATE BINDING COMPONENT OF PHOSPHATE ABC TRANSPORTER"/>
    <property type="match status" value="1"/>
</dbReference>
<name>A0B979_METTP</name>
<dbReference type="OrthoDB" id="53390at2157"/>
<dbReference type="AlphaFoldDB" id="A0B979"/>
<dbReference type="Proteomes" id="UP000000674">
    <property type="component" value="Chromosome"/>
</dbReference>
<gene>
    <name evidence="4" type="ordered locus">Mthe_1480</name>
</gene>
<accession>A0B979</accession>
<dbReference type="GeneID" id="4461934"/>
<reference evidence="4 5" key="1">
    <citation type="submission" date="2006-10" db="EMBL/GenBank/DDBJ databases">
        <title>Complete sequence of Methanosaeta thermophila PT.</title>
        <authorList>
            <consortium name="US DOE Joint Genome Institute"/>
            <person name="Copeland A."/>
            <person name="Lucas S."/>
            <person name="Lapidus A."/>
            <person name="Barry K."/>
            <person name="Detter J.C."/>
            <person name="Glavina del Rio T."/>
            <person name="Hammon N."/>
            <person name="Israni S."/>
            <person name="Pitluck S."/>
            <person name="Chain P."/>
            <person name="Malfatti S."/>
            <person name="Shin M."/>
            <person name="Vergez L."/>
            <person name="Schmutz J."/>
            <person name="Larimer F."/>
            <person name="Land M."/>
            <person name="Hauser L."/>
            <person name="Kyrpides N."/>
            <person name="Kim E."/>
            <person name="Smith K.S."/>
            <person name="Ingram-Smith C."/>
            <person name="Richardson P."/>
        </authorList>
    </citation>
    <scope>NUCLEOTIDE SEQUENCE [LARGE SCALE GENOMIC DNA]</scope>
    <source>
        <strain evidence="5">DSM 6194 / JCM 14653 / NBRC 101360 / PT</strain>
    </source>
</reference>
<sequence length="274" mass="29114">MGLLKVITIMLVLGAISPALSATDVRVSGSTTVMPLASVCAESFNSEQSEYRVTVTGGGTGVGIADLGEGRSDIAMASREITETERSKYETADRKFNEILVAYDGIVVAVSPQIYDAGVRELTKEQVRKIYAGEISNWKEVGGPDRQIYAIARRAGSGTRDTFNEIIMGSKEAETPGVATEAADNSEVKTAIKGSDKAIGYLGYSYATDGTVKGVALDGVYPTMENIKSGEYPLARKLYFYTLGEPSPGAQAFIDFVLSSQGQSLAENAGYIPV</sequence>
<protein>
    <submittedName>
        <fullName evidence="4">Phosphate ABC transporter substrate-binding protein, PhoT family</fullName>
    </submittedName>
</protein>
<evidence type="ECO:0000313" key="5">
    <source>
        <dbReference type="Proteomes" id="UP000000674"/>
    </source>
</evidence>
<keyword evidence="2" id="KW-0732">Signal</keyword>
<dbReference type="PANTHER" id="PTHR30570:SF1">
    <property type="entry name" value="PHOSPHATE-BINDING PROTEIN PSTS"/>
    <property type="match status" value="1"/>
</dbReference>
<dbReference type="CDD" id="cd13653">
    <property type="entry name" value="PBP2_phosphate_like_1"/>
    <property type="match status" value="1"/>
</dbReference>
<evidence type="ECO:0000256" key="2">
    <source>
        <dbReference type="ARBA" id="ARBA00022729"/>
    </source>
</evidence>
<dbReference type="SUPFAM" id="SSF53850">
    <property type="entry name" value="Periplasmic binding protein-like II"/>
    <property type="match status" value="1"/>
</dbReference>
<keyword evidence="1" id="KW-0813">Transport</keyword>
<dbReference type="GO" id="GO:0042301">
    <property type="term" value="F:phosphate ion binding"/>
    <property type="evidence" value="ECO:0007669"/>
    <property type="project" value="InterPro"/>
</dbReference>
<dbReference type="NCBIfam" id="TIGR02136">
    <property type="entry name" value="ptsS_2"/>
    <property type="match status" value="1"/>
</dbReference>
<evidence type="ECO:0000259" key="3">
    <source>
        <dbReference type="Pfam" id="PF12849"/>
    </source>
</evidence>
<dbReference type="KEGG" id="mtp:Mthe_1480"/>
<dbReference type="Gene3D" id="3.40.190.10">
    <property type="entry name" value="Periplasmic binding protein-like II"/>
    <property type="match status" value="2"/>
</dbReference>
<dbReference type="HOGENOM" id="CLU_026228_5_1_2"/>
<dbReference type="InterPro" id="IPR024370">
    <property type="entry name" value="PBP_domain"/>
</dbReference>
<organism evidence="4 5">
    <name type="scientific">Methanothrix thermoacetophila (strain DSM 6194 / JCM 14653 / NBRC 101360 / PT)</name>
    <name type="common">Methanosaeta thermophila</name>
    <dbReference type="NCBI Taxonomy" id="349307"/>
    <lineage>
        <taxon>Archaea</taxon>
        <taxon>Methanobacteriati</taxon>
        <taxon>Methanobacteriota</taxon>
        <taxon>Stenosarchaea group</taxon>
        <taxon>Methanomicrobia</taxon>
        <taxon>Methanotrichales</taxon>
        <taxon>Methanotrichaceae</taxon>
        <taxon>Methanothrix</taxon>
    </lineage>
</organism>
<dbReference type="RefSeq" id="WP_011696645.1">
    <property type="nucleotide sequence ID" value="NC_008553.1"/>
</dbReference>
<keyword evidence="5" id="KW-1185">Reference proteome</keyword>
<dbReference type="EMBL" id="CP000477">
    <property type="protein sequence ID" value="ABK15253.1"/>
    <property type="molecule type" value="Genomic_DNA"/>
</dbReference>
<evidence type="ECO:0000313" key="4">
    <source>
        <dbReference type="EMBL" id="ABK15253.1"/>
    </source>
</evidence>
<dbReference type="Pfam" id="PF12849">
    <property type="entry name" value="PBP_like_2"/>
    <property type="match status" value="1"/>
</dbReference>
<feature type="domain" description="PBP" evidence="3">
    <location>
        <begin position="21"/>
        <end position="260"/>
    </location>
</feature>
<dbReference type="STRING" id="349307.Mthe_1480"/>
<dbReference type="InterPro" id="IPR011862">
    <property type="entry name" value="Phos-bd"/>
</dbReference>
<dbReference type="InterPro" id="IPR050811">
    <property type="entry name" value="Phosphate_ABC_transporter"/>
</dbReference>
<evidence type="ECO:0000256" key="1">
    <source>
        <dbReference type="ARBA" id="ARBA00022448"/>
    </source>
</evidence>
<proteinExistence type="predicted"/>